<gene>
    <name evidence="1" type="ORF">B0T20DRAFT_477218</name>
</gene>
<dbReference type="PANTHER" id="PTHR42085">
    <property type="entry name" value="F-BOX DOMAIN-CONTAINING PROTEIN"/>
    <property type="match status" value="1"/>
</dbReference>
<sequence length="322" mass="37573">MVQTRSNKRASVLFAVTDAQPTRSPFIRLPGEIRLKIYRLVWTPDVLPWKHDAKAQREGKPVRDHIEQIHRLTSVCRHFRYEVIKEYFTHSQAHIFHAAGVKLNEYIPGGSDMRVLTSMRHIKRSILFRDNLQHVRLYWLDTDQRYGSWDFWFKRVGPKARRHRRGSIRPRHLVPNEGFRVYDARECAGRYFSPHNIGPVRQLESIRWLGGVKNLKTLEIVFLDARLSGSPAPTLSTIGGMEDLEDIPEWQMLKRRRKKPEVVKLRVVSDNNPEAWEEPEVKKTVAEAVRGLAKDPKTSEEEYHQPLIKFHVGVVGPRQSAM</sequence>
<dbReference type="AlphaFoldDB" id="A0AAE0PJK7"/>
<organism evidence="1 2">
    <name type="scientific">Sordaria brevicollis</name>
    <dbReference type="NCBI Taxonomy" id="83679"/>
    <lineage>
        <taxon>Eukaryota</taxon>
        <taxon>Fungi</taxon>
        <taxon>Dikarya</taxon>
        <taxon>Ascomycota</taxon>
        <taxon>Pezizomycotina</taxon>
        <taxon>Sordariomycetes</taxon>
        <taxon>Sordariomycetidae</taxon>
        <taxon>Sordariales</taxon>
        <taxon>Sordariaceae</taxon>
        <taxon>Sordaria</taxon>
    </lineage>
</organism>
<accession>A0AAE0PJK7</accession>
<dbReference type="PANTHER" id="PTHR42085:SF2">
    <property type="entry name" value="F-BOX DOMAIN-CONTAINING PROTEIN"/>
    <property type="match status" value="1"/>
</dbReference>
<dbReference type="Proteomes" id="UP001281003">
    <property type="component" value="Unassembled WGS sequence"/>
</dbReference>
<dbReference type="InterPro" id="IPR038883">
    <property type="entry name" value="AN11006-like"/>
</dbReference>
<keyword evidence="2" id="KW-1185">Reference proteome</keyword>
<evidence type="ECO:0000313" key="2">
    <source>
        <dbReference type="Proteomes" id="UP001281003"/>
    </source>
</evidence>
<name>A0AAE0PJK7_SORBR</name>
<evidence type="ECO:0008006" key="3">
    <source>
        <dbReference type="Google" id="ProtNLM"/>
    </source>
</evidence>
<reference evidence="1" key="2">
    <citation type="submission" date="2023-07" db="EMBL/GenBank/DDBJ databases">
        <authorList>
            <consortium name="Lawrence Berkeley National Laboratory"/>
            <person name="Haridas S."/>
            <person name="Hensen N."/>
            <person name="Bonometti L."/>
            <person name="Westerberg I."/>
            <person name="Brannstrom I.O."/>
            <person name="Guillou S."/>
            <person name="Cros-Aarteil S."/>
            <person name="Calhoun S."/>
            <person name="Kuo A."/>
            <person name="Mondo S."/>
            <person name="Pangilinan J."/>
            <person name="Riley R."/>
            <person name="LaButti K."/>
            <person name="Andreopoulos B."/>
            <person name="Lipzen A."/>
            <person name="Chen C."/>
            <person name="Yanf M."/>
            <person name="Daum C."/>
            <person name="Ng V."/>
            <person name="Clum A."/>
            <person name="Steindorff A."/>
            <person name="Ohm R."/>
            <person name="Martin F."/>
            <person name="Silar P."/>
            <person name="Natvig D."/>
            <person name="Lalanne C."/>
            <person name="Gautier V."/>
            <person name="Ament-velasquez S.L."/>
            <person name="Kruys A."/>
            <person name="Hutchinson M.I."/>
            <person name="Powell A.J."/>
            <person name="Barry K."/>
            <person name="Miller A.N."/>
            <person name="Grigoriev I.V."/>
            <person name="Debuchy R."/>
            <person name="Gladieux P."/>
            <person name="Thoren M.H."/>
            <person name="Johannesson H."/>
        </authorList>
    </citation>
    <scope>NUCLEOTIDE SEQUENCE</scope>
    <source>
        <strain evidence="1">FGSC 1904</strain>
    </source>
</reference>
<protein>
    <recommendedName>
        <fullName evidence="3">F-box domain-containing protein</fullName>
    </recommendedName>
</protein>
<reference evidence="1" key="1">
    <citation type="journal article" date="2023" name="Mol. Phylogenet. Evol.">
        <title>Genome-scale phylogeny and comparative genomics of the fungal order Sordariales.</title>
        <authorList>
            <person name="Hensen N."/>
            <person name="Bonometti L."/>
            <person name="Westerberg I."/>
            <person name="Brannstrom I.O."/>
            <person name="Guillou S."/>
            <person name="Cros-Aarteil S."/>
            <person name="Calhoun S."/>
            <person name="Haridas S."/>
            <person name="Kuo A."/>
            <person name="Mondo S."/>
            <person name="Pangilinan J."/>
            <person name="Riley R."/>
            <person name="LaButti K."/>
            <person name="Andreopoulos B."/>
            <person name="Lipzen A."/>
            <person name="Chen C."/>
            <person name="Yan M."/>
            <person name="Daum C."/>
            <person name="Ng V."/>
            <person name="Clum A."/>
            <person name="Steindorff A."/>
            <person name="Ohm R.A."/>
            <person name="Martin F."/>
            <person name="Silar P."/>
            <person name="Natvig D.O."/>
            <person name="Lalanne C."/>
            <person name="Gautier V."/>
            <person name="Ament-Velasquez S.L."/>
            <person name="Kruys A."/>
            <person name="Hutchinson M.I."/>
            <person name="Powell A.J."/>
            <person name="Barry K."/>
            <person name="Miller A.N."/>
            <person name="Grigoriev I.V."/>
            <person name="Debuchy R."/>
            <person name="Gladieux P."/>
            <person name="Hiltunen Thoren M."/>
            <person name="Johannesson H."/>
        </authorList>
    </citation>
    <scope>NUCLEOTIDE SEQUENCE</scope>
    <source>
        <strain evidence="1">FGSC 1904</strain>
    </source>
</reference>
<dbReference type="EMBL" id="JAUTDP010000003">
    <property type="protein sequence ID" value="KAK3401103.1"/>
    <property type="molecule type" value="Genomic_DNA"/>
</dbReference>
<comment type="caution">
    <text evidence="1">The sequence shown here is derived from an EMBL/GenBank/DDBJ whole genome shotgun (WGS) entry which is preliminary data.</text>
</comment>
<proteinExistence type="predicted"/>
<evidence type="ECO:0000313" key="1">
    <source>
        <dbReference type="EMBL" id="KAK3401103.1"/>
    </source>
</evidence>